<dbReference type="InterPro" id="IPR026363">
    <property type="entry name" value="CxxC-x17-CxxC_dom"/>
</dbReference>
<protein>
    <submittedName>
        <fullName evidence="3">Uncharacterized protein</fullName>
    </submittedName>
</protein>
<name>A0A1F5EC65_9BACT</name>
<gene>
    <name evidence="3" type="ORF">A3A71_01800</name>
</gene>
<comment type="caution">
    <text evidence="3">The sequence shown here is derived from an EMBL/GenBank/DDBJ whole genome shotgun (WGS) entry which is preliminary data.</text>
</comment>
<dbReference type="STRING" id="1797471.A3A71_01800"/>
<dbReference type="EMBL" id="MEZX01000002">
    <property type="protein sequence ID" value="OGD64997.1"/>
    <property type="molecule type" value="Genomic_DNA"/>
</dbReference>
<accession>A0A1F5EC65</accession>
<evidence type="ECO:0000259" key="2">
    <source>
        <dbReference type="Pfam" id="PF23477"/>
    </source>
</evidence>
<dbReference type="AlphaFoldDB" id="A0A1F5EC65"/>
<proteinExistence type="predicted"/>
<dbReference type="Proteomes" id="UP000177481">
    <property type="component" value="Unassembled WGS sequence"/>
</dbReference>
<sequence length="92" mass="10822">MFEDKKLKCKDCTAEFTWTAGEQEFFSKKGFTNKPARCKDCRLKNRTKVEAEYYKVTCAQCKQVGEVLFKPNNPETEIFCKNCFEKKFLQPV</sequence>
<feature type="domain" description="CxxC-x17-CxxC" evidence="2">
    <location>
        <begin position="52"/>
        <end position="87"/>
    </location>
</feature>
<evidence type="ECO:0000259" key="1">
    <source>
        <dbReference type="Pfam" id="PF13451"/>
    </source>
</evidence>
<evidence type="ECO:0000313" key="4">
    <source>
        <dbReference type="Proteomes" id="UP000177481"/>
    </source>
</evidence>
<organism evidence="3 4">
    <name type="scientific">Candidatus Berkelbacteria bacterium RIFCSPLOWO2_01_FULL_50_28</name>
    <dbReference type="NCBI Taxonomy" id="1797471"/>
    <lineage>
        <taxon>Bacteria</taxon>
        <taxon>Candidatus Berkelbacteria</taxon>
    </lineage>
</organism>
<reference evidence="3 4" key="1">
    <citation type="journal article" date="2016" name="Nat. Commun.">
        <title>Thousands of microbial genomes shed light on interconnected biogeochemical processes in an aquifer system.</title>
        <authorList>
            <person name="Anantharaman K."/>
            <person name="Brown C.T."/>
            <person name="Hug L.A."/>
            <person name="Sharon I."/>
            <person name="Castelle C.J."/>
            <person name="Probst A.J."/>
            <person name="Thomas B.C."/>
            <person name="Singh A."/>
            <person name="Wilkins M.J."/>
            <person name="Karaoz U."/>
            <person name="Brodie E.L."/>
            <person name="Williams K.H."/>
            <person name="Hubbard S.S."/>
            <person name="Banfield J.F."/>
        </authorList>
    </citation>
    <scope>NUCLEOTIDE SEQUENCE [LARGE SCALE GENOMIC DNA]</scope>
</reference>
<evidence type="ECO:0000313" key="3">
    <source>
        <dbReference type="EMBL" id="OGD64997.1"/>
    </source>
</evidence>
<dbReference type="InterPro" id="IPR025306">
    <property type="entry name" value="Zn-bnd_dom_prob"/>
</dbReference>
<dbReference type="Pfam" id="PF13451">
    <property type="entry name" value="zf_Tbcl"/>
    <property type="match status" value="1"/>
</dbReference>
<dbReference type="Pfam" id="PF23477">
    <property type="entry name" value="zf_Tbcl_2"/>
    <property type="match status" value="1"/>
</dbReference>
<feature type="domain" description="Probable zinc-binding" evidence="1">
    <location>
        <begin position="3"/>
        <end position="47"/>
    </location>
</feature>